<dbReference type="GO" id="GO:0006189">
    <property type="term" value="P:'de novo' IMP biosynthetic process"/>
    <property type="evidence" value="ECO:0007669"/>
    <property type="project" value="UniProtKB-UniRule"/>
</dbReference>
<dbReference type="InterPro" id="IPR029062">
    <property type="entry name" value="Class_I_gatase-like"/>
</dbReference>
<dbReference type="Gene3D" id="3.40.50.880">
    <property type="match status" value="1"/>
</dbReference>
<dbReference type="GO" id="GO:0005524">
    <property type="term" value="F:ATP binding"/>
    <property type="evidence" value="ECO:0007669"/>
    <property type="project" value="UniProtKB-KW"/>
</dbReference>
<dbReference type="InterPro" id="IPR010075">
    <property type="entry name" value="PRibForGlyAmidine_synth_PurQ"/>
</dbReference>
<evidence type="ECO:0000256" key="8">
    <source>
        <dbReference type="HAMAP-Rule" id="MF_00421"/>
    </source>
</evidence>
<dbReference type="GO" id="GO:0004642">
    <property type="term" value="F:phosphoribosylformylglycinamidine synthase activity"/>
    <property type="evidence" value="ECO:0007669"/>
    <property type="project" value="UniProtKB-UniRule"/>
</dbReference>
<feature type="active site" description="Nucleophile" evidence="8">
    <location>
        <position position="85"/>
    </location>
</feature>
<dbReference type="GO" id="GO:0004359">
    <property type="term" value="F:glutaminase activity"/>
    <property type="evidence" value="ECO:0007669"/>
    <property type="project" value="UniProtKB-EC"/>
</dbReference>
<dbReference type="CDD" id="cd01740">
    <property type="entry name" value="GATase1_FGAR_AT"/>
    <property type="match status" value="1"/>
</dbReference>
<keyword evidence="6 8" id="KW-0067">ATP-binding</keyword>
<dbReference type="PANTHER" id="PTHR47552:SF1">
    <property type="entry name" value="PHOSPHORIBOSYLFORMYLGLYCINAMIDINE SYNTHASE SUBUNIT PURQ"/>
    <property type="match status" value="1"/>
</dbReference>
<evidence type="ECO:0000313" key="9">
    <source>
        <dbReference type="EMBL" id="SDC19452.1"/>
    </source>
</evidence>
<dbReference type="EMBL" id="FMYU01000003">
    <property type="protein sequence ID" value="SDC19452.1"/>
    <property type="molecule type" value="Genomic_DNA"/>
</dbReference>
<dbReference type="OrthoDB" id="9804441at2"/>
<evidence type="ECO:0000256" key="7">
    <source>
        <dbReference type="ARBA" id="ARBA00022962"/>
    </source>
</evidence>
<comment type="function">
    <text evidence="8">Part of the phosphoribosylformylglycinamidine synthase complex involved in the purines biosynthetic pathway. Catalyzes the ATP-dependent conversion of formylglycinamide ribonucleotide (FGAR) and glutamine to yield formylglycinamidine ribonucleotide (FGAM) and glutamate. The FGAM synthase complex is composed of three subunits. PurQ produces an ammonia molecule by converting glutamine to glutamate. PurL transfers the ammonia molecule to FGAR to form FGAM in an ATP-dependent manner. PurS interacts with PurQ and PurL and is thought to assist in the transfer of the ammonia molecule from PurQ to PurL.</text>
</comment>
<sequence length="221" mass="24903">MKVGIVRFLGTNCDYDCEFAAQYIGAKTRFVWHEETNLKEFDCIILPGGFSYGDYLRAGALAKFTKLASALIEFDKYGGYILGICNGFQILCELHLLDGALITNVNLRFIHKQVHIKLIPSICKLTQNIEKKILQMPIAHKEGNFYCDETTLKKLNDENRIVFKYCDKDGNVDIGSNPNGSLENIAGICNKKGNVLGLMPHPERAISFLGQDGEYFFSFLR</sequence>
<keyword evidence="3 8" id="KW-0547">Nucleotide-binding</keyword>
<gene>
    <name evidence="8" type="primary">purQ</name>
    <name evidence="9" type="ORF">SAMN05660835_00426</name>
</gene>
<dbReference type="PIRSF" id="PIRSF001586">
    <property type="entry name" value="FGAM_synth_I"/>
    <property type="match status" value="1"/>
</dbReference>
<comment type="catalytic activity">
    <reaction evidence="8">
        <text>N(2)-formyl-N(1)-(5-phospho-beta-D-ribosyl)glycinamide + L-glutamine + ATP + H2O = 2-formamido-N(1)-(5-O-phospho-beta-D-ribosyl)acetamidine + L-glutamate + ADP + phosphate + H(+)</text>
        <dbReference type="Rhea" id="RHEA:17129"/>
        <dbReference type="ChEBI" id="CHEBI:15377"/>
        <dbReference type="ChEBI" id="CHEBI:15378"/>
        <dbReference type="ChEBI" id="CHEBI:29985"/>
        <dbReference type="ChEBI" id="CHEBI:30616"/>
        <dbReference type="ChEBI" id="CHEBI:43474"/>
        <dbReference type="ChEBI" id="CHEBI:58359"/>
        <dbReference type="ChEBI" id="CHEBI:147286"/>
        <dbReference type="ChEBI" id="CHEBI:147287"/>
        <dbReference type="ChEBI" id="CHEBI:456216"/>
        <dbReference type="EC" id="6.3.5.3"/>
    </reaction>
</comment>
<reference evidence="10" key="1">
    <citation type="submission" date="2016-10" db="EMBL/GenBank/DDBJ databases">
        <authorList>
            <person name="Varghese N."/>
            <person name="Submissions S."/>
        </authorList>
    </citation>
    <scope>NUCLEOTIDE SEQUENCE [LARGE SCALE GENOMIC DNA]</scope>
    <source>
        <strain evidence="10">DSM 8415</strain>
    </source>
</reference>
<dbReference type="UniPathway" id="UPA00074">
    <property type="reaction ID" value="UER00128"/>
</dbReference>
<comment type="catalytic activity">
    <reaction evidence="8">
        <text>L-glutamine + H2O = L-glutamate + NH4(+)</text>
        <dbReference type="Rhea" id="RHEA:15889"/>
        <dbReference type="ChEBI" id="CHEBI:15377"/>
        <dbReference type="ChEBI" id="CHEBI:28938"/>
        <dbReference type="ChEBI" id="CHEBI:29985"/>
        <dbReference type="ChEBI" id="CHEBI:58359"/>
        <dbReference type="EC" id="3.5.1.2"/>
    </reaction>
</comment>
<dbReference type="PROSITE" id="PS51273">
    <property type="entry name" value="GATASE_TYPE_1"/>
    <property type="match status" value="1"/>
</dbReference>
<evidence type="ECO:0000256" key="6">
    <source>
        <dbReference type="ARBA" id="ARBA00022840"/>
    </source>
</evidence>
<organism evidence="9 10">
    <name type="scientific">Desulfurella multipotens</name>
    <dbReference type="NCBI Taxonomy" id="79269"/>
    <lineage>
        <taxon>Bacteria</taxon>
        <taxon>Pseudomonadati</taxon>
        <taxon>Campylobacterota</taxon>
        <taxon>Desulfurellia</taxon>
        <taxon>Desulfurellales</taxon>
        <taxon>Desulfurellaceae</taxon>
        <taxon>Desulfurella</taxon>
    </lineage>
</organism>
<keyword evidence="10" id="KW-1185">Reference proteome</keyword>
<keyword evidence="5 8" id="KW-0378">Hydrolase</keyword>
<evidence type="ECO:0000256" key="5">
    <source>
        <dbReference type="ARBA" id="ARBA00022801"/>
    </source>
</evidence>
<evidence type="ECO:0000256" key="4">
    <source>
        <dbReference type="ARBA" id="ARBA00022755"/>
    </source>
</evidence>
<dbReference type="NCBIfam" id="NF002957">
    <property type="entry name" value="PRK03619.1"/>
    <property type="match status" value="1"/>
</dbReference>
<keyword evidence="4 8" id="KW-0658">Purine biosynthesis</keyword>
<evidence type="ECO:0000256" key="2">
    <source>
        <dbReference type="ARBA" id="ARBA00022598"/>
    </source>
</evidence>
<feature type="active site" evidence="8">
    <location>
        <position position="201"/>
    </location>
</feature>
<dbReference type="SMART" id="SM01211">
    <property type="entry name" value="GATase_5"/>
    <property type="match status" value="1"/>
</dbReference>
<name>A0A1G6JL02_9BACT</name>
<evidence type="ECO:0000313" key="10">
    <source>
        <dbReference type="Proteomes" id="UP000199411"/>
    </source>
</evidence>
<dbReference type="AlphaFoldDB" id="A0A1G6JL02"/>
<dbReference type="Proteomes" id="UP000199411">
    <property type="component" value="Unassembled WGS sequence"/>
</dbReference>
<dbReference type="SUPFAM" id="SSF52317">
    <property type="entry name" value="Class I glutamine amidotransferase-like"/>
    <property type="match status" value="1"/>
</dbReference>
<keyword evidence="7 8" id="KW-0315">Glutamine amidotransferase</keyword>
<comment type="subunit">
    <text evidence="8">Part of the FGAM synthase complex composed of 1 PurL, 1 PurQ and 2 PurS subunits.</text>
</comment>
<keyword evidence="1 8" id="KW-0963">Cytoplasm</keyword>
<dbReference type="GO" id="GO:0005737">
    <property type="term" value="C:cytoplasm"/>
    <property type="evidence" value="ECO:0007669"/>
    <property type="project" value="UniProtKB-SubCell"/>
</dbReference>
<comment type="subcellular location">
    <subcellularLocation>
        <location evidence="8">Cytoplasm</location>
    </subcellularLocation>
</comment>
<protein>
    <recommendedName>
        <fullName evidence="8">Phosphoribosylformylglycinamidine synthase subunit PurQ</fullName>
        <shortName evidence="8">FGAM synthase</shortName>
        <ecNumber evidence="8">6.3.5.3</ecNumber>
    </recommendedName>
    <alternativeName>
        <fullName evidence="8">Formylglycinamide ribonucleotide amidotransferase subunit I</fullName>
        <shortName evidence="8">FGAR amidotransferase I</shortName>
        <shortName evidence="8">FGAR-AT I</shortName>
    </alternativeName>
    <alternativeName>
        <fullName evidence="8">Glutaminase PurQ</fullName>
        <ecNumber evidence="8">3.5.1.2</ecNumber>
    </alternativeName>
    <alternativeName>
        <fullName evidence="8">Phosphoribosylformylglycinamidine synthase subunit I</fullName>
    </alternativeName>
</protein>
<dbReference type="EC" id="6.3.5.3" evidence="8"/>
<proteinExistence type="inferred from homology"/>
<dbReference type="Pfam" id="PF13507">
    <property type="entry name" value="GATase_5"/>
    <property type="match status" value="1"/>
</dbReference>
<accession>A0A1G6JL02</accession>
<feature type="active site" evidence="8">
    <location>
        <position position="203"/>
    </location>
</feature>
<comment type="pathway">
    <text evidence="8">Purine metabolism; IMP biosynthesis via de novo pathway; 5-amino-1-(5-phospho-D-ribosyl)imidazole from N(2)-formyl-N(1)-(5-phospho-D-ribosyl)glycinamide: step 1/2.</text>
</comment>
<dbReference type="EC" id="3.5.1.2" evidence="8"/>
<keyword evidence="2 8" id="KW-0436">Ligase</keyword>
<evidence type="ECO:0000256" key="1">
    <source>
        <dbReference type="ARBA" id="ARBA00022490"/>
    </source>
</evidence>
<dbReference type="PANTHER" id="PTHR47552">
    <property type="entry name" value="PHOSPHORIBOSYLFORMYLGLYCINAMIDINE SYNTHASE SUBUNIT PURQ"/>
    <property type="match status" value="1"/>
</dbReference>
<evidence type="ECO:0000256" key="3">
    <source>
        <dbReference type="ARBA" id="ARBA00022741"/>
    </source>
</evidence>
<dbReference type="HAMAP" id="MF_00421">
    <property type="entry name" value="PurQ"/>
    <property type="match status" value="1"/>
</dbReference>
<dbReference type="NCBIfam" id="TIGR01737">
    <property type="entry name" value="FGAM_synth_I"/>
    <property type="match status" value="1"/>
</dbReference>
<dbReference type="RefSeq" id="WP_092127860.1">
    <property type="nucleotide sequence ID" value="NZ_FMYU01000003.1"/>
</dbReference>